<feature type="domain" description="Peptidase M20 dimerisation" evidence="4">
    <location>
        <begin position="214"/>
        <end position="309"/>
    </location>
</feature>
<dbReference type="AlphaFoldDB" id="A0AAE9XQT0"/>
<keyword evidence="3" id="KW-0732">Signal</keyword>
<sequence length="439" mass="46521">MKRTIALALGLVMTAPAIHADDALTKAVKADYDKHLDALFKDFHANPELSFVEHKTATKLAAELKAAGFEVTTGIGGTGVVAIMKNGAGPMVMMRADMDGLPVEEKSGLAYASKATQEDRNGNLMPVMHACGHDVHVTSLIGTARRMAAMKDKWSGTLMLIGQPAEEVVGGARAMMEAGIYKTYGKPDMALAFHVAAGHEAGYIDISDASPYSGSDTVEITVHGVGAHGAAPHRGKDPVVIASEIVMALQTLVSRTLGPYEPGVVTVGLFQAGTKANIISDHAELGLSVRSDNPETRKKLFDGIVNIAEGIGRANGMPEDLLPEVRLAVESTPPTMNNPELAQRLRKLWTAEFGAEMVGNKPKDNMGAEDFPFFTTDPAIPSVYFQVGGTPKADFERAAAGGEPVPSHHSPLFKVTPEPAVRRGVEATVTALLDLMPKK</sequence>
<feature type="signal peptide" evidence="3">
    <location>
        <begin position="1"/>
        <end position="20"/>
    </location>
</feature>
<organism evidence="5 6">
    <name type="scientific">Gimibacter soli</name>
    <dbReference type="NCBI Taxonomy" id="3024400"/>
    <lineage>
        <taxon>Bacteria</taxon>
        <taxon>Pseudomonadati</taxon>
        <taxon>Pseudomonadota</taxon>
        <taxon>Alphaproteobacteria</taxon>
        <taxon>Kordiimonadales</taxon>
        <taxon>Temperatibacteraceae</taxon>
        <taxon>Gimibacter</taxon>
    </lineage>
</organism>
<feature type="binding site" evidence="2">
    <location>
        <position position="167"/>
    </location>
    <ligand>
        <name>Mn(2+)</name>
        <dbReference type="ChEBI" id="CHEBI:29035"/>
        <label>2</label>
    </ligand>
</feature>
<dbReference type="Pfam" id="PF01546">
    <property type="entry name" value="Peptidase_M20"/>
    <property type="match status" value="1"/>
</dbReference>
<dbReference type="Gene3D" id="3.40.630.10">
    <property type="entry name" value="Zn peptidases"/>
    <property type="match status" value="1"/>
</dbReference>
<comment type="cofactor">
    <cofactor evidence="2">
        <name>Mn(2+)</name>
        <dbReference type="ChEBI" id="CHEBI:29035"/>
    </cofactor>
    <text evidence="2">The Mn(2+) ion enhances activity.</text>
</comment>
<dbReference type="Gene3D" id="3.30.70.360">
    <property type="match status" value="1"/>
</dbReference>
<feature type="binding site" evidence="2">
    <location>
        <position position="133"/>
    </location>
    <ligand>
        <name>Mn(2+)</name>
        <dbReference type="ChEBI" id="CHEBI:29035"/>
        <label>2</label>
    </ligand>
</feature>
<dbReference type="PIRSF" id="PIRSF005962">
    <property type="entry name" value="Pept_M20D_amidohydro"/>
    <property type="match status" value="1"/>
</dbReference>
<dbReference type="InterPro" id="IPR011650">
    <property type="entry name" value="Peptidase_M20_dimer"/>
</dbReference>
<dbReference type="PANTHER" id="PTHR11014:SF63">
    <property type="entry name" value="METALLOPEPTIDASE, PUTATIVE (AFU_ORTHOLOGUE AFUA_6G09600)-RELATED"/>
    <property type="match status" value="1"/>
</dbReference>
<dbReference type="InterPro" id="IPR017439">
    <property type="entry name" value="Amidohydrolase"/>
</dbReference>
<dbReference type="PANTHER" id="PTHR11014">
    <property type="entry name" value="PEPTIDASE M20 FAMILY MEMBER"/>
    <property type="match status" value="1"/>
</dbReference>
<dbReference type="Proteomes" id="UP001217500">
    <property type="component" value="Chromosome"/>
</dbReference>
<feature type="chain" id="PRO_5042220136" evidence="3">
    <location>
        <begin position="21"/>
        <end position="439"/>
    </location>
</feature>
<reference evidence="5" key="1">
    <citation type="submission" date="2023-01" db="EMBL/GenBank/DDBJ databases">
        <title>The genome sequence of Kordiimonadaceae bacterium 6D33.</title>
        <authorList>
            <person name="Liu Y."/>
        </authorList>
    </citation>
    <scope>NUCLEOTIDE SEQUENCE</scope>
    <source>
        <strain evidence="5">6D33</strain>
    </source>
</reference>
<dbReference type="KEGG" id="gso:PH603_02305"/>
<dbReference type="Pfam" id="PF07687">
    <property type="entry name" value="M20_dimer"/>
    <property type="match status" value="1"/>
</dbReference>
<feature type="binding site" evidence="2">
    <location>
        <position position="194"/>
    </location>
    <ligand>
        <name>Mn(2+)</name>
        <dbReference type="ChEBI" id="CHEBI:29035"/>
        <label>2</label>
    </ligand>
</feature>
<evidence type="ECO:0000256" key="3">
    <source>
        <dbReference type="SAM" id="SignalP"/>
    </source>
</evidence>
<accession>A0AAE9XQT0</accession>
<dbReference type="NCBIfam" id="TIGR01891">
    <property type="entry name" value="amidohydrolases"/>
    <property type="match status" value="1"/>
</dbReference>
<evidence type="ECO:0000256" key="2">
    <source>
        <dbReference type="PIRSR" id="PIRSR005962-1"/>
    </source>
</evidence>
<keyword evidence="6" id="KW-1185">Reference proteome</keyword>
<protein>
    <submittedName>
        <fullName evidence="5">Amidohydrolase</fullName>
    </submittedName>
</protein>
<evidence type="ECO:0000259" key="4">
    <source>
        <dbReference type="Pfam" id="PF07687"/>
    </source>
</evidence>
<dbReference type="EMBL" id="CP116805">
    <property type="protein sequence ID" value="WCL54589.1"/>
    <property type="molecule type" value="Genomic_DNA"/>
</dbReference>
<evidence type="ECO:0000256" key="1">
    <source>
        <dbReference type="ARBA" id="ARBA00022801"/>
    </source>
</evidence>
<evidence type="ECO:0000313" key="6">
    <source>
        <dbReference type="Proteomes" id="UP001217500"/>
    </source>
</evidence>
<keyword evidence="2" id="KW-0479">Metal-binding</keyword>
<dbReference type="SUPFAM" id="SSF55031">
    <property type="entry name" value="Bacterial exopeptidase dimerisation domain"/>
    <property type="match status" value="1"/>
</dbReference>
<name>A0AAE9XQT0_9PROT</name>
<proteinExistence type="predicted"/>
<dbReference type="InterPro" id="IPR002933">
    <property type="entry name" value="Peptidase_M20"/>
</dbReference>
<dbReference type="InterPro" id="IPR036264">
    <property type="entry name" value="Bact_exopeptidase_dim_dom"/>
</dbReference>
<dbReference type="SUPFAM" id="SSF53187">
    <property type="entry name" value="Zn-dependent exopeptidases"/>
    <property type="match status" value="1"/>
</dbReference>
<evidence type="ECO:0000313" key="5">
    <source>
        <dbReference type="EMBL" id="WCL54589.1"/>
    </source>
</evidence>
<dbReference type="GO" id="GO:0046872">
    <property type="term" value="F:metal ion binding"/>
    <property type="evidence" value="ECO:0007669"/>
    <property type="project" value="UniProtKB-KW"/>
</dbReference>
<feature type="binding site" evidence="2">
    <location>
        <position position="131"/>
    </location>
    <ligand>
        <name>Mn(2+)</name>
        <dbReference type="ChEBI" id="CHEBI:29035"/>
        <label>2</label>
    </ligand>
</feature>
<feature type="binding site" evidence="2">
    <location>
        <position position="409"/>
    </location>
    <ligand>
        <name>Mn(2+)</name>
        <dbReference type="ChEBI" id="CHEBI:29035"/>
        <label>2</label>
    </ligand>
</feature>
<keyword evidence="1" id="KW-0378">Hydrolase</keyword>
<gene>
    <name evidence="5" type="ORF">PH603_02305</name>
</gene>
<dbReference type="GO" id="GO:0016787">
    <property type="term" value="F:hydrolase activity"/>
    <property type="evidence" value="ECO:0007669"/>
    <property type="project" value="UniProtKB-KW"/>
</dbReference>
<keyword evidence="2" id="KW-0464">Manganese</keyword>
<dbReference type="RefSeq" id="WP_289504308.1">
    <property type="nucleotide sequence ID" value="NZ_CP116805.1"/>
</dbReference>